<comment type="caution">
    <text evidence="1">The sequence shown here is derived from an EMBL/GenBank/DDBJ whole genome shotgun (WGS) entry which is preliminary data.</text>
</comment>
<dbReference type="EMBL" id="CM055102">
    <property type="protein sequence ID" value="KAJ7539811.1"/>
    <property type="molecule type" value="Genomic_DNA"/>
</dbReference>
<keyword evidence="2" id="KW-1185">Reference proteome</keyword>
<reference evidence="2" key="1">
    <citation type="journal article" date="2024" name="Proc. Natl. Acad. Sci. U.S.A.">
        <title>Extraordinary preservation of gene collinearity over three hundred million years revealed in homosporous lycophytes.</title>
        <authorList>
            <person name="Li C."/>
            <person name="Wickell D."/>
            <person name="Kuo L.Y."/>
            <person name="Chen X."/>
            <person name="Nie B."/>
            <person name="Liao X."/>
            <person name="Peng D."/>
            <person name="Ji J."/>
            <person name="Jenkins J."/>
            <person name="Williams M."/>
            <person name="Shu S."/>
            <person name="Plott C."/>
            <person name="Barry K."/>
            <person name="Rajasekar S."/>
            <person name="Grimwood J."/>
            <person name="Han X."/>
            <person name="Sun S."/>
            <person name="Hou Z."/>
            <person name="He W."/>
            <person name="Dai G."/>
            <person name="Sun C."/>
            <person name="Schmutz J."/>
            <person name="Leebens-Mack J.H."/>
            <person name="Li F.W."/>
            <person name="Wang L."/>
        </authorList>
    </citation>
    <scope>NUCLEOTIDE SEQUENCE [LARGE SCALE GENOMIC DNA]</scope>
    <source>
        <strain evidence="2">cv. PW_Plant_1</strain>
    </source>
</reference>
<accession>A0ACC2CCX0</accession>
<sequence>MWERIMSEVKWTVMSSEREGPAESVGLGGQEFWAGDQGDDGAEDTEDVAWKEFLTIESDDSYLMDGLQAAGGHDTIDQIPGYNGEEGILSHVTQSQRNTERSQLHKSDGFLATTKQCSHEEQIARTAEGWSQSRMKDNTMEVDKDGSEISEVVEKCSSSEACKEDMGLPKLKDFMHAKNGDTSTQVGGWENLCEENLLEEIASGKMSSHFLEEVDEMETTDDSEDESSVSSSDEEDEEQVEGRLSVENQLLKDEKKQHQKTIIDDSVGNMLSPYLHLVCEDDETDDEEEDHLEALAMASEEHNKDKNAKNARISKRTDGESSEEDALEVPRTKNEILVGPPVPKVEAVLEPHHKLESLGLITSVLDTMVIVEGHERHQALNEGSILWLLEQKSPLGFVDEIFGPVKKPFYSVRFNLPEDKPNEAKEGASVAYVPEFSIMVHGNPDLYKKGYDASGNNDEELSDNEWEFSDDEKEVEFKRMRSNAKKKDSAKEGDFASMRSQPDQKASNFVVSVKRQSEDHRRAFRSSPQSTIIRQTADARAMQQSTYSVEKEQSDFGKQIFTGSKAFESQCLEAPHGNDVSDLSHLSRHSPSHPNNRPYNNGWQSFSQPPSHLAGKITRGSVTNNAAHPIRPSQCALSQFTGQRLPETHSGLVKLNARNYQHPQPSPSTGSTLETRNHAISYQRPQHRPDFARIQGSTMNAKQSISAFGVDDVQTGCDQFLVSRVPPNQRYLPAKNYMEVLRPPLQGHPAETTKPQGRVTNEFVRPPQSGLQINTLDGQHASQYQQAVTSMATLGVHANAQNNQPALQYALNMVRTPPRALLPLQPQPQLFHVPHFPARPENVHGQIPTTNPGAIDQSVSAFGVEGMQSVRDQSSVYRVPPNQRYLPADNHIAILRPPLHPSETTQGRIMNDCVRPPQFGLSPNMFGGQHPFQHHQAMTSMATLGDHANAYNNQPALQSASNMVHTPIARPPSAPLLPQPQPFYVPGFLGRRENVHGQIPMANPEAIDNGFDESTAHINQQAAQQQLNGVAIYHQETLPGRSSQWPPGQVMRFMHPGLSQPTFQGLHTIGIPVPSNAINMDDPSHVLLYQGTTSQLNHAGVVPHSNQFGTQVQGGPFLVHQAPQ</sequence>
<name>A0ACC2CCX0_DIPCM</name>
<protein>
    <submittedName>
        <fullName evidence="1">Uncharacterized protein</fullName>
    </submittedName>
</protein>
<dbReference type="Proteomes" id="UP001162992">
    <property type="component" value="Chromosome 11"/>
</dbReference>
<organism evidence="1 2">
    <name type="scientific">Diphasiastrum complanatum</name>
    <name type="common">Issler's clubmoss</name>
    <name type="synonym">Lycopodium complanatum</name>
    <dbReference type="NCBI Taxonomy" id="34168"/>
    <lineage>
        <taxon>Eukaryota</taxon>
        <taxon>Viridiplantae</taxon>
        <taxon>Streptophyta</taxon>
        <taxon>Embryophyta</taxon>
        <taxon>Tracheophyta</taxon>
        <taxon>Lycopodiopsida</taxon>
        <taxon>Lycopodiales</taxon>
        <taxon>Lycopodiaceae</taxon>
        <taxon>Lycopodioideae</taxon>
        <taxon>Diphasiastrum</taxon>
    </lineage>
</organism>
<proteinExistence type="predicted"/>
<gene>
    <name evidence="1" type="ORF">O6H91_11G109800</name>
</gene>
<evidence type="ECO:0000313" key="2">
    <source>
        <dbReference type="Proteomes" id="UP001162992"/>
    </source>
</evidence>
<evidence type="ECO:0000313" key="1">
    <source>
        <dbReference type="EMBL" id="KAJ7539811.1"/>
    </source>
</evidence>